<dbReference type="KEGG" id="fhl:OE105_02905"/>
<organism evidence="1 2">
    <name type="scientific">Fervidibacillus halotolerans</name>
    <dbReference type="NCBI Taxonomy" id="2980027"/>
    <lineage>
        <taxon>Bacteria</taxon>
        <taxon>Bacillati</taxon>
        <taxon>Bacillota</taxon>
        <taxon>Bacilli</taxon>
        <taxon>Bacillales</taxon>
        <taxon>Bacillaceae</taxon>
        <taxon>Fervidibacillus</taxon>
    </lineage>
</organism>
<dbReference type="AlphaFoldDB" id="A0A9E8M097"/>
<dbReference type="RefSeq" id="WP_275421235.1">
    <property type="nucleotide sequence ID" value="NZ_CP106877.1"/>
</dbReference>
<evidence type="ECO:0008006" key="3">
    <source>
        <dbReference type="Google" id="ProtNLM"/>
    </source>
</evidence>
<reference evidence="1" key="1">
    <citation type="submission" date="2022-09" db="EMBL/GenBank/DDBJ databases">
        <title>Complete Genomes of Fervidibacillus albus and Fervidibacillus halotolerans isolated from tidal flat sediments.</title>
        <authorList>
            <person name="Kwon K.K."/>
            <person name="Yang S.-H."/>
            <person name="Park M.J."/>
            <person name="Oh H.-M."/>
        </authorList>
    </citation>
    <scope>NUCLEOTIDE SEQUENCE</scope>
    <source>
        <strain evidence="1">MEBiC13594</strain>
    </source>
</reference>
<dbReference type="Proteomes" id="UP001164726">
    <property type="component" value="Chromosome"/>
</dbReference>
<proteinExistence type="predicted"/>
<evidence type="ECO:0000313" key="1">
    <source>
        <dbReference type="EMBL" id="WAA13093.1"/>
    </source>
</evidence>
<gene>
    <name evidence="1" type="ORF">OE105_02905</name>
</gene>
<dbReference type="EMBL" id="CP106877">
    <property type="protein sequence ID" value="WAA13093.1"/>
    <property type="molecule type" value="Genomic_DNA"/>
</dbReference>
<protein>
    <recommendedName>
        <fullName evidence="3">WYL domain-containing protein</fullName>
    </recommendedName>
</protein>
<name>A0A9E8M097_9BACI</name>
<sequence>MYQYFMKSLVHHIPLQIIYVSKKGEFTKRIIYVKKVKETYIFAYCLTKRHYRKFSTEQILAAIPYKKKKTFESAS</sequence>
<keyword evidence="2" id="KW-1185">Reference proteome</keyword>
<evidence type="ECO:0000313" key="2">
    <source>
        <dbReference type="Proteomes" id="UP001164726"/>
    </source>
</evidence>
<accession>A0A9E8M097</accession>